<gene>
    <name evidence="1" type="ORF">JOQ06_009046</name>
</gene>
<proteinExistence type="predicted"/>
<feature type="non-terminal residue" evidence="1">
    <location>
        <position position="1"/>
    </location>
</feature>
<sequence length="76" mass="8302">MSPLAYWRLFAQPPEAGEHRLSLFSSLSEGYAARLCPESPSGRPNCPRASPSCPSAPSPLSYWEVFHEQLGPGRGE</sequence>
<organism evidence="1 2">
    <name type="scientific">Pogonophryne albipinna</name>
    <dbReference type="NCBI Taxonomy" id="1090488"/>
    <lineage>
        <taxon>Eukaryota</taxon>
        <taxon>Metazoa</taxon>
        <taxon>Chordata</taxon>
        <taxon>Craniata</taxon>
        <taxon>Vertebrata</taxon>
        <taxon>Euteleostomi</taxon>
        <taxon>Actinopterygii</taxon>
        <taxon>Neopterygii</taxon>
        <taxon>Teleostei</taxon>
        <taxon>Neoteleostei</taxon>
        <taxon>Acanthomorphata</taxon>
        <taxon>Eupercaria</taxon>
        <taxon>Perciformes</taxon>
        <taxon>Notothenioidei</taxon>
        <taxon>Pogonophryne</taxon>
    </lineage>
</organism>
<reference evidence="1" key="1">
    <citation type="submission" date="2022-11" db="EMBL/GenBank/DDBJ databases">
        <title>Chromosome-level genome of Pogonophryne albipinna.</title>
        <authorList>
            <person name="Jo E."/>
        </authorList>
    </citation>
    <scope>NUCLEOTIDE SEQUENCE</scope>
    <source>
        <strain evidence="1">SGF0006</strain>
        <tissue evidence="1">Muscle</tissue>
    </source>
</reference>
<name>A0AAD6BQB7_9TELE</name>
<keyword evidence="2" id="KW-1185">Reference proteome</keyword>
<evidence type="ECO:0000313" key="2">
    <source>
        <dbReference type="Proteomes" id="UP001219934"/>
    </source>
</evidence>
<dbReference type="EMBL" id="JAPTMU010000002">
    <property type="protein sequence ID" value="KAJ4947004.1"/>
    <property type="molecule type" value="Genomic_DNA"/>
</dbReference>
<accession>A0AAD6BQB7</accession>
<dbReference type="Proteomes" id="UP001219934">
    <property type="component" value="Unassembled WGS sequence"/>
</dbReference>
<protein>
    <submittedName>
        <fullName evidence="1">Uncharacterized protein</fullName>
    </submittedName>
</protein>
<evidence type="ECO:0000313" key="1">
    <source>
        <dbReference type="EMBL" id="KAJ4947004.1"/>
    </source>
</evidence>
<comment type="caution">
    <text evidence="1">The sequence shown here is derived from an EMBL/GenBank/DDBJ whole genome shotgun (WGS) entry which is preliminary data.</text>
</comment>
<dbReference type="AlphaFoldDB" id="A0AAD6BQB7"/>